<protein>
    <recommendedName>
        <fullName evidence="3">DUF3231 family protein</fullName>
    </recommendedName>
</protein>
<gene>
    <name evidence="1" type="ORF">AXX12_08870</name>
</gene>
<dbReference type="Gene3D" id="1.20.1260.10">
    <property type="match status" value="1"/>
</dbReference>
<dbReference type="OrthoDB" id="1680711at2"/>
<evidence type="ECO:0008006" key="3">
    <source>
        <dbReference type="Google" id="ProtNLM"/>
    </source>
</evidence>
<dbReference type="RefSeq" id="WP_066242156.1">
    <property type="nucleotide sequence ID" value="NZ_LSGP01000017.1"/>
</dbReference>
<proteinExistence type="predicted"/>
<dbReference type="EMBL" id="LSGP01000017">
    <property type="protein sequence ID" value="KYZ76532.1"/>
    <property type="molecule type" value="Genomic_DNA"/>
</dbReference>
<dbReference type="InterPro" id="IPR021617">
    <property type="entry name" value="DUF3231"/>
</dbReference>
<organism evidence="1 2">
    <name type="scientific">Anaerosporomusa subterranea</name>
    <dbReference type="NCBI Taxonomy" id="1794912"/>
    <lineage>
        <taxon>Bacteria</taxon>
        <taxon>Bacillati</taxon>
        <taxon>Bacillota</taxon>
        <taxon>Negativicutes</taxon>
        <taxon>Acetonemataceae</taxon>
        <taxon>Anaerosporomusa</taxon>
    </lineage>
</organism>
<name>A0A154BRF3_ANASB</name>
<evidence type="ECO:0000313" key="2">
    <source>
        <dbReference type="Proteomes" id="UP000076268"/>
    </source>
</evidence>
<keyword evidence="2" id="KW-1185">Reference proteome</keyword>
<dbReference type="Pfam" id="PF11553">
    <property type="entry name" value="DUF3231"/>
    <property type="match status" value="1"/>
</dbReference>
<dbReference type="InterPro" id="IPR012347">
    <property type="entry name" value="Ferritin-like"/>
</dbReference>
<accession>A0A154BRF3</accession>
<comment type="caution">
    <text evidence="1">The sequence shown here is derived from an EMBL/GenBank/DDBJ whole genome shotgun (WGS) entry which is preliminary data.</text>
</comment>
<dbReference type="STRING" id="1794912.AXX12_08870"/>
<sequence length="179" mass="20268">MTMMDKVNAKAHSVTSAMFDREAPSYLEATAAYSIIAQGRMNSSVLSIMYNHARDPELRLLVREALEEQNKATIEVCEKILQDNGGELPHFYFQERKLQATPLDIPPDARMTDEEIVLGLATMAKAAQMAILSALHQSYQPNIAMGYHKRLDEGLDFDFRILQLALNRGWLPHLDKVKH</sequence>
<evidence type="ECO:0000313" key="1">
    <source>
        <dbReference type="EMBL" id="KYZ76532.1"/>
    </source>
</evidence>
<dbReference type="AlphaFoldDB" id="A0A154BRF3"/>
<reference evidence="1 2" key="1">
    <citation type="submission" date="2016-02" db="EMBL/GenBank/DDBJ databases">
        <title>Anaerosporomusa subterraneum gen. nov., sp. nov., a spore-forming obligate anaerobe isolated from saprolite.</title>
        <authorList>
            <person name="Choi J.K."/>
            <person name="Shah M."/>
            <person name="Yee N."/>
        </authorList>
    </citation>
    <scope>NUCLEOTIDE SEQUENCE [LARGE SCALE GENOMIC DNA]</scope>
    <source>
        <strain evidence="1 2">RU4</strain>
    </source>
</reference>
<dbReference type="Proteomes" id="UP000076268">
    <property type="component" value="Unassembled WGS sequence"/>
</dbReference>